<proteinExistence type="predicted"/>
<reference evidence="1 2" key="1">
    <citation type="journal article" date="2010" name="J. Bacteriol.">
        <title>Genome sequence of a cellulose-producing bacterium, Gluconacetobacter hansenii ATCC 23769.</title>
        <authorList>
            <person name="Iyer P.R."/>
            <person name="Geib S.M."/>
            <person name="Catchmark J."/>
            <person name="Kao T.H."/>
            <person name="Tien M."/>
        </authorList>
    </citation>
    <scope>NUCLEOTIDE SEQUENCE [LARGE SCALE GENOMIC DNA]</scope>
    <source>
        <strain evidence="1 2">ATCC 23769</strain>
    </source>
</reference>
<name>D5QAU1_NOVHA</name>
<gene>
    <name evidence="1" type="ORF">GXY_01073</name>
</gene>
<evidence type="ECO:0000313" key="2">
    <source>
        <dbReference type="Proteomes" id="UP000006468"/>
    </source>
</evidence>
<sequence length="45" mass="5320">MREQERIMSSDSDPVIRFVSRSFHTGPAYDLFSVYEAYIKYKNQG</sequence>
<accession>D5QAU1</accession>
<dbReference type="Proteomes" id="UP000006468">
    <property type="component" value="Chromosome"/>
</dbReference>
<evidence type="ECO:0000313" key="1">
    <source>
        <dbReference type="EMBL" id="EFG85814.1"/>
    </source>
</evidence>
<protein>
    <submittedName>
        <fullName evidence="1">Uncharacterized protein</fullName>
    </submittedName>
</protein>
<comment type="caution">
    <text evidence="1">The sequence shown here is derived from an EMBL/GenBank/DDBJ whole genome shotgun (WGS) entry which is preliminary data.</text>
</comment>
<dbReference type="HOGENOM" id="CLU_3201052_0_0_5"/>
<dbReference type="EMBL" id="ADTV01000003">
    <property type="protein sequence ID" value="EFG85814.1"/>
    <property type="molecule type" value="Genomic_DNA"/>
</dbReference>
<organism evidence="1 2">
    <name type="scientific">Novacetimonas hansenii ATCC 23769</name>
    <dbReference type="NCBI Taxonomy" id="714995"/>
    <lineage>
        <taxon>Bacteria</taxon>
        <taxon>Pseudomonadati</taxon>
        <taxon>Pseudomonadota</taxon>
        <taxon>Alphaproteobacteria</taxon>
        <taxon>Acetobacterales</taxon>
        <taxon>Acetobacteraceae</taxon>
        <taxon>Novacetimonas</taxon>
    </lineage>
</organism>
<dbReference type="AlphaFoldDB" id="D5QAU1"/>